<dbReference type="RefSeq" id="XP_002483281.1">
    <property type="nucleotide sequence ID" value="XM_002483236.1"/>
</dbReference>
<feature type="transmembrane region" description="Helical" evidence="12">
    <location>
        <begin position="133"/>
        <end position="152"/>
    </location>
</feature>
<keyword evidence="10" id="KW-0325">Glycoprotein</keyword>
<dbReference type="FunFam" id="1.20.1560.10:FF:000066">
    <property type="entry name" value="ABC multidrug transporter (Eurofung)"/>
    <property type="match status" value="1"/>
</dbReference>
<feature type="transmembrane region" description="Helical" evidence="12">
    <location>
        <begin position="36"/>
        <end position="55"/>
    </location>
</feature>
<dbReference type="OrthoDB" id="6500128at2759"/>
<feature type="transmembrane region" description="Helical" evidence="12">
    <location>
        <begin position="913"/>
        <end position="938"/>
    </location>
</feature>
<feature type="domain" description="ABC transporter" evidence="13">
    <location>
        <begin position="635"/>
        <end position="860"/>
    </location>
</feature>
<dbReference type="Proteomes" id="UP000001745">
    <property type="component" value="Unassembled WGS sequence"/>
</dbReference>
<dbReference type="CDD" id="cd03244">
    <property type="entry name" value="ABCC_MRP_domain2"/>
    <property type="match status" value="1"/>
</dbReference>
<dbReference type="InterPro" id="IPR036640">
    <property type="entry name" value="ABC1_TM_sf"/>
</dbReference>
<dbReference type="Pfam" id="PF00005">
    <property type="entry name" value="ABC_tran"/>
    <property type="match status" value="2"/>
</dbReference>
<dbReference type="GO" id="GO:0140359">
    <property type="term" value="F:ABC-type transporter activity"/>
    <property type="evidence" value="ECO:0007669"/>
    <property type="project" value="InterPro"/>
</dbReference>
<dbReference type="PROSITE" id="PS50929">
    <property type="entry name" value="ABC_TM1F"/>
    <property type="match status" value="2"/>
</dbReference>
<dbReference type="GO" id="GO:0005524">
    <property type="term" value="F:ATP binding"/>
    <property type="evidence" value="ECO:0007669"/>
    <property type="project" value="UniProtKB-KW"/>
</dbReference>
<keyword evidence="15" id="KW-0560">Oxidoreductase</keyword>
<dbReference type="SUPFAM" id="SSF52540">
    <property type="entry name" value="P-loop containing nucleoside triphosphate hydrolases"/>
    <property type="match status" value="2"/>
</dbReference>
<feature type="domain" description="ABC transporter" evidence="13">
    <location>
        <begin position="1236"/>
        <end position="1466"/>
    </location>
</feature>
<feature type="transmembrane region" description="Helical" evidence="12">
    <location>
        <begin position="493"/>
        <end position="516"/>
    </location>
</feature>
<name>B8MDX0_TALSN</name>
<feature type="transmembrane region" description="Helical" evidence="12">
    <location>
        <begin position="417"/>
        <end position="435"/>
    </location>
</feature>
<dbReference type="PANTHER" id="PTHR24223:SF269">
    <property type="entry name" value="ABC MULTIDRUG TRANSPORTER (EUROFUNG)-RELATED"/>
    <property type="match status" value="1"/>
</dbReference>
<dbReference type="GeneID" id="8104997"/>
<comment type="similarity">
    <text evidence="2">Belongs to the ABC transporter superfamily. ABCC family. Conjugate transporter (TC 3.A.1.208) subfamily.</text>
</comment>
<evidence type="ECO:0000256" key="10">
    <source>
        <dbReference type="ARBA" id="ARBA00023180"/>
    </source>
</evidence>
<dbReference type="PANTHER" id="PTHR24223">
    <property type="entry name" value="ATP-BINDING CASSETTE SUB-FAMILY C"/>
    <property type="match status" value="1"/>
</dbReference>
<proteinExistence type="inferred from homology"/>
<evidence type="ECO:0000313" key="15">
    <source>
        <dbReference type="EMBL" id="EED16047.1"/>
    </source>
</evidence>
<dbReference type="GO" id="GO:0016887">
    <property type="term" value="F:ATP hydrolysis activity"/>
    <property type="evidence" value="ECO:0007669"/>
    <property type="project" value="InterPro"/>
</dbReference>
<keyword evidence="7" id="KW-0067">ATP-binding</keyword>
<feature type="transmembrane region" description="Helical" evidence="12">
    <location>
        <begin position="536"/>
        <end position="558"/>
    </location>
</feature>
<keyword evidence="5 12" id="KW-0812">Transmembrane</keyword>
<feature type="transmembrane region" description="Helical" evidence="12">
    <location>
        <begin position="1054"/>
        <end position="1072"/>
    </location>
</feature>
<dbReference type="SMART" id="SM00382">
    <property type="entry name" value="AAA"/>
    <property type="match status" value="2"/>
</dbReference>
<reference evidence="16" key="1">
    <citation type="journal article" date="2015" name="Genome Announc.">
        <title>Genome sequence of the AIDS-associated pathogen Penicillium marneffei (ATCC18224) and its near taxonomic relative Talaromyces stipitatus (ATCC10500).</title>
        <authorList>
            <person name="Nierman W.C."/>
            <person name="Fedorova-Abrams N.D."/>
            <person name="Andrianopoulos A."/>
        </authorList>
    </citation>
    <scope>NUCLEOTIDE SEQUENCE [LARGE SCALE GENOMIC DNA]</scope>
    <source>
        <strain evidence="16">ATCC 10500 / CBS 375.48 / QM 6759 / NRRL 1006</strain>
    </source>
</reference>
<keyword evidence="8 12" id="KW-1133">Transmembrane helix</keyword>
<evidence type="ECO:0000256" key="3">
    <source>
        <dbReference type="ARBA" id="ARBA00022448"/>
    </source>
</evidence>
<dbReference type="VEuPathDB" id="FungiDB:TSTA_011560"/>
<dbReference type="PROSITE" id="PS00211">
    <property type="entry name" value="ABC_TRANSPORTER_1"/>
    <property type="match status" value="1"/>
</dbReference>
<evidence type="ECO:0000256" key="2">
    <source>
        <dbReference type="ARBA" id="ARBA00009726"/>
    </source>
</evidence>
<dbReference type="CDD" id="cd18579">
    <property type="entry name" value="ABC_6TM_ABCC_D1"/>
    <property type="match status" value="1"/>
</dbReference>
<dbReference type="PhylomeDB" id="B8MDX0"/>
<dbReference type="EMBL" id="EQ962656">
    <property type="protein sequence ID" value="EED16047.1"/>
    <property type="molecule type" value="Genomic_DNA"/>
</dbReference>
<evidence type="ECO:0000256" key="9">
    <source>
        <dbReference type="ARBA" id="ARBA00023136"/>
    </source>
</evidence>
<comment type="subcellular location">
    <subcellularLocation>
        <location evidence="1">Cell membrane</location>
        <topology evidence="1">Multi-pass membrane protein</topology>
    </subcellularLocation>
</comment>
<feature type="transmembrane region" description="Helical" evidence="12">
    <location>
        <begin position="158"/>
        <end position="180"/>
    </location>
</feature>
<dbReference type="CDD" id="cd18580">
    <property type="entry name" value="ABC_6TM_ABCC_D2"/>
    <property type="match status" value="1"/>
</dbReference>
<evidence type="ECO:0000256" key="12">
    <source>
        <dbReference type="SAM" id="Phobius"/>
    </source>
</evidence>
<keyword evidence="3" id="KW-0813">Transport</keyword>
<feature type="transmembrane region" description="Helical" evidence="12">
    <location>
        <begin position="958"/>
        <end position="980"/>
    </location>
</feature>
<evidence type="ECO:0000313" key="16">
    <source>
        <dbReference type="Proteomes" id="UP000001745"/>
    </source>
</evidence>
<dbReference type="CDD" id="cd03250">
    <property type="entry name" value="ABCC_MRP_domain1"/>
    <property type="match status" value="1"/>
</dbReference>
<dbReference type="InterPro" id="IPR056227">
    <property type="entry name" value="TMD0_ABC"/>
</dbReference>
<evidence type="ECO:0000256" key="11">
    <source>
        <dbReference type="SAM" id="MobiDB-lite"/>
    </source>
</evidence>
<feature type="domain" description="ABC transmembrane type-1" evidence="14">
    <location>
        <begin position="281"/>
        <end position="559"/>
    </location>
</feature>
<dbReference type="EC" id="1.3.1.74" evidence="15"/>
<keyword evidence="4" id="KW-1003">Cell membrane</keyword>
<dbReference type="InterPro" id="IPR044726">
    <property type="entry name" value="ABCC_6TM_D2"/>
</dbReference>
<sequence length="1521" mass="169322">MAPNATECYEIDNSFHYYARECRGGFDFTLLFEQTILTALPLGLFVLAAPARIWYLSRKSKKTTTSLLLPLKVASYAGLAASQLAVLTLWTLPSAKRTDASIPVQAISLTATALFCLQSYFEHTRTIHPSFLLDIFFFFTLLFDIAQCRTLWLRGSDFYGNTLAILFSVSVAMKTLILILEALEKRRVLRSEYKSSPPEATASTFNKSFFWWLNPLFIRGFSSLLRMDDLFEVDKQMRSEYIHERMEKAWKKVEKKSPNTLLWVSLKTLIWPILAVIPPRACLVALNFSQPLLINRSVYLSVDSVTPWTTHVGYGLIGAYILVYTGSAIAMGQYQHLAYRSITMLRGGLISMLSRKTTDLSVRDVDPALSLTLMSADVERIVQGWQTMHEMWANLAEIAVAIVLLEGQLGISCLVPVGVSIFSLVASIVALNFVVSRQALWLEAIERRISATTAMLGSMKGIKMTGLKNVLFKSIHTLRIDELNISKRFRRLLIWNMGIAYISQIFAPIITFAVFVTVQHNRGDDVALGTARVYTALSIFALMTDPITTLVMSLSAFVSSVGSFQRIQEFLEKDALVDKRQTPSGQSSSDDLIKGPIPNFSEKSSIMTNEVDLAKTNETKTPRSLTPTSMDVIVVQNADFGWDLEKEPLLKSIMMSVPEGKISMIVGPVGCGKSTLLKAVLGEIPPMNGSVYMATDQVAYCDQTAWHVNDTIRNSIVAASEFDEQWYSTVLQACALHEDLRQLPQGDQTMIGSKGVALSGGQGQRIALARAVYAKRRLVLLDDPISGLDTATENHIWHSLMGKSGIWREMQVTVLMTSSSVKRLPYSDQIFVIDEKGTISEQGHFETLAASGGYVSSFHLGQPDWNFTPDERSYHVPNIDEQEKVIQTDDDLEAEANRATGDFAIYRYYFSSVGWVGIVIFLVCISGFVFCISFPSIWVKWWAASNVQYPYEKSNYYMGIYAMLGVLALITLCISCWQLIITMVPKSGERFHSTLLSTVLNAKTSFFASTDTGVTLNRFSQDLQLIDMELPVAALNTFATLVLCVAQTTLIGVASPYTAISFPIVLIALYFIQKYYLRTSRQLRFMDLEAKAPLYSQFTECLSGLVTIRAFGWQKAMENKSRELLERSQRPFYLLFAVQRWLTLVLDLVVAGIATVLIILVVEMRGSISAGYVGVALFNIIQFSQSIKLLITFWTNLETHIGSIARVKIFNETVKSEDLETENRPVPAAWPSQGAIEFKGVSACYRPEEPILKNVDLSIRSGEKIGICGRTGSGKSSLVLAIFRMVELSGGSITIDGIDLSTIPRQEIRARITGVAQDPFLIKGTVRLNADPNSTATDDQILDALRSVHLLSVVQEKGGLDIDVEELHLSQGQKQLFCLARAMLRHSSILILDEATSNVDSKTDEIMQRVIREKFSNHTIIAVAHKLDTILDFDKVAMLEAGELIEFDDPYTLLSTDSAFNRLYTYSMADEDEKEGGMDDIEVIVRDVSSRMTGTSTTATQSNRASSENGRSSSGVVYTYP</sequence>
<dbReference type="InterPro" id="IPR027417">
    <property type="entry name" value="P-loop_NTPase"/>
</dbReference>
<dbReference type="InterPro" id="IPR050173">
    <property type="entry name" value="ABC_transporter_C-like"/>
</dbReference>
<dbReference type="PROSITE" id="PS50893">
    <property type="entry name" value="ABC_TRANSPORTER_2"/>
    <property type="match status" value="2"/>
</dbReference>
<feature type="region of interest" description="Disordered" evidence="11">
    <location>
        <begin position="1489"/>
        <end position="1521"/>
    </location>
</feature>
<evidence type="ECO:0000256" key="7">
    <source>
        <dbReference type="ARBA" id="ARBA00022840"/>
    </source>
</evidence>
<accession>B8MDX0</accession>
<feature type="transmembrane region" description="Helical" evidence="12">
    <location>
        <begin position="102"/>
        <end position="121"/>
    </location>
</feature>
<keyword evidence="6" id="KW-0547">Nucleotide-binding</keyword>
<dbReference type="InterPro" id="IPR003439">
    <property type="entry name" value="ABC_transporter-like_ATP-bd"/>
</dbReference>
<dbReference type="STRING" id="441959.B8MDX0"/>
<feature type="domain" description="ABC transmembrane type-1" evidence="14">
    <location>
        <begin position="919"/>
        <end position="1199"/>
    </location>
</feature>
<dbReference type="GO" id="GO:0005886">
    <property type="term" value="C:plasma membrane"/>
    <property type="evidence" value="ECO:0007669"/>
    <property type="project" value="UniProtKB-SubCell"/>
</dbReference>
<dbReference type="HOGENOM" id="CLU_000604_27_5_1"/>
<evidence type="ECO:0000256" key="1">
    <source>
        <dbReference type="ARBA" id="ARBA00004651"/>
    </source>
</evidence>
<feature type="transmembrane region" description="Helical" evidence="12">
    <location>
        <begin position="67"/>
        <end position="90"/>
    </location>
</feature>
<organism evidence="15 16">
    <name type="scientific">Talaromyces stipitatus (strain ATCC 10500 / CBS 375.48 / QM 6759 / NRRL 1006)</name>
    <name type="common">Penicillium stipitatum</name>
    <dbReference type="NCBI Taxonomy" id="441959"/>
    <lineage>
        <taxon>Eukaryota</taxon>
        <taxon>Fungi</taxon>
        <taxon>Dikarya</taxon>
        <taxon>Ascomycota</taxon>
        <taxon>Pezizomycotina</taxon>
        <taxon>Eurotiomycetes</taxon>
        <taxon>Eurotiomycetidae</taxon>
        <taxon>Eurotiales</taxon>
        <taxon>Trichocomaceae</taxon>
        <taxon>Talaromyces</taxon>
        <taxon>Talaromyces sect. Talaromyces</taxon>
    </lineage>
</organism>
<protein>
    <submittedName>
        <fullName evidence="15">ABC multidrug transporter, putative</fullName>
        <ecNumber evidence="15">1.3.1.74</ecNumber>
    </submittedName>
</protein>
<dbReference type="eggNOG" id="KOG0054">
    <property type="taxonomic scope" value="Eukaryota"/>
</dbReference>
<evidence type="ECO:0000256" key="5">
    <source>
        <dbReference type="ARBA" id="ARBA00022692"/>
    </source>
</evidence>
<evidence type="ECO:0000256" key="4">
    <source>
        <dbReference type="ARBA" id="ARBA00022475"/>
    </source>
</evidence>
<dbReference type="OMA" id="CWQMIIT"/>
<evidence type="ECO:0000256" key="8">
    <source>
        <dbReference type="ARBA" id="ARBA00022989"/>
    </source>
</evidence>
<dbReference type="FunFam" id="3.40.50.300:FF:000838">
    <property type="entry name" value="ABC multidrug transporter (Eurofung)"/>
    <property type="match status" value="1"/>
</dbReference>
<dbReference type="SUPFAM" id="SSF90123">
    <property type="entry name" value="ABC transporter transmembrane region"/>
    <property type="match status" value="2"/>
</dbReference>
<dbReference type="Gene3D" id="1.20.1560.10">
    <property type="entry name" value="ABC transporter type 1, transmembrane domain"/>
    <property type="match status" value="2"/>
</dbReference>
<dbReference type="Pfam" id="PF24357">
    <property type="entry name" value="TMD0_ABC"/>
    <property type="match status" value="1"/>
</dbReference>
<dbReference type="InterPro" id="IPR011527">
    <property type="entry name" value="ABC1_TM_dom"/>
</dbReference>
<feature type="transmembrane region" description="Helical" evidence="12">
    <location>
        <begin position="308"/>
        <end position="331"/>
    </location>
</feature>
<evidence type="ECO:0000256" key="6">
    <source>
        <dbReference type="ARBA" id="ARBA00022741"/>
    </source>
</evidence>
<feature type="transmembrane region" description="Helical" evidence="12">
    <location>
        <begin position="1132"/>
        <end position="1160"/>
    </location>
</feature>
<dbReference type="InterPro" id="IPR044746">
    <property type="entry name" value="ABCC_6TM_D1"/>
</dbReference>
<keyword evidence="9 12" id="KW-0472">Membrane</keyword>
<dbReference type="GO" id="GO:0032440">
    <property type="term" value="F:2-alkenal reductase [NAD(P)H] activity"/>
    <property type="evidence" value="ECO:0007669"/>
    <property type="project" value="UniProtKB-EC"/>
</dbReference>
<dbReference type="FunFam" id="3.40.50.300:FF:001854">
    <property type="entry name" value="ABC multidrug transporter (Eurofung)"/>
    <property type="match status" value="1"/>
</dbReference>
<keyword evidence="16" id="KW-1185">Reference proteome</keyword>
<dbReference type="InterPro" id="IPR017871">
    <property type="entry name" value="ABC_transporter-like_CS"/>
</dbReference>
<dbReference type="FunFam" id="1.20.1560.10:FF:000055">
    <property type="entry name" value="ABC multidrug transporter (Eurofung)"/>
    <property type="match status" value="1"/>
</dbReference>
<dbReference type="InParanoid" id="B8MDX0"/>
<dbReference type="Gene3D" id="3.40.50.300">
    <property type="entry name" value="P-loop containing nucleotide triphosphate hydrolases"/>
    <property type="match status" value="2"/>
</dbReference>
<feature type="region of interest" description="Disordered" evidence="11">
    <location>
        <begin position="579"/>
        <end position="601"/>
    </location>
</feature>
<gene>
    <name evidence="15" type="ORF">TSTA_011560</name>
</gene>
<dbReference type="Pfam" id="PF00664">
    <property type="entry name" value="ABC_membrane"/>
    <property type="match status" value="1"/>
</dbReference>
<dbReference type="InterPro" id="IPR003593">
    <property type="entry name" value="AAA+_ATPase"/>
</dbReference>
<feature type="compositionally biased region" description="Polar residues" evidence="11">
    <location>
        <begin position="1490"/>
        <end position="1521"/>
    </location>
</feature>
<evidence type="ECO:0000259" key="14">
    <source>
        <dbReference type="PROSITE" id="PS50929"/>
    </source>
</evidence>
<evidence type="ECO:0000259" key="13">
    <source>
        <dbReference type="PROSITE" id="PS50893"/>
    </source>
</evidence>
<feature type="transmembrane region" description="Helical" evidence="12">
    <location>
        <begin position="1030"/>
        <end position="1048"/>
    </location>
</feature>